<evidence type="ECO:0000256" key="2">
    <source>
        <dbReference type="SAM" id="SignalP"/>
    </source>
</evidence>
<feature type="region of interest" description="Disordered" evidence="1">
    <location>
        <begin position="87"/>
        <end position="108"/>
    </location>
</feature>
<evidence type="ECO:0000313" key="4">
    <source>
        <dbReference type="Proteomes" id="UP001590951"/>
    </source>
</evidence>
<feature type="chain" id="PRO_5045636033" evidence="2">
    <location>
        <begin position="16"/>
        <end position="108"/>
    </location>
</feature>
<evidence type="ECO:0000256" key="1">
    <source>
        <dbReference type="SAM" id="MobiDB-lite"/>
    </source>
</evidence>
<protein>
    <submittedName>
        <fullName evidence="3">Uncharacterized protein</fullName>
    </submittedName>
</protein>
<sequence>MKISQALLFLPLTMAMPSLHGLGDIDVTIQLGGKEVSVTDEDDYYSCLVKTYPPNYTGCPEGYEAVPIMEGEKSACCTKNAPDDDTLLGPHEKVMSLKSGSKASEKCH</sequence>
<name>A0ABR4B6F7_9LECA</name>
<reference evidence="3 4" key="1">
    <citation type="submission" date="2024-09" db="EMBL/GenBank/DDBJ databases">
        <title>Rethinking Asexuality: The Enigmatic Case of Functional Sexual Genes in Lepraria (Stereocaulaceae).</title>
        <authorList>
            <person name="Doellman M."/>
            <person name="Sun Y."/>
            <person name="Barcenas-Pena A."/>
            <person name="Lumbsch H.T."/>
            <person name="Grewe F."/>
        </authorList>
    </citation>
    <scope>NUCLEOTIDE SEQUENCE [LARGE SCALE GENOMIC DNA]</scope>
    <source>
        <strain evidence="3 4">Grewe 0041</strain>
    </source>
</reference>
<organism evidence="3 4">
    <name type="scientific">Lepraria finkii</name>
    <dbReference type="NCBI Taxonomy" id="1340010"/>
    <lineage>
        <taxon>Eukaryota</taxon>
        <taxon>Fungi</taxon>
        <taxon>Dikarya</taxon>
        <taxon>Ascomycota</taxon>
        <taxon>Pezizomycotina</taxon>
        <taxon>Lecanoromycetes</taxon>
        <taxon>OSLEUM clade</taxon>
        <taxon>Lecanoromycetidae</taxon>
        <taxon>Lecanorales</taxon>
        <taxon>Lecanorineae</taxon>
        <taxon>Stereocaulaceae</taxon>
        <taxon>Lepraria</taxon>
    </lineage>
</organism>
<keyword evidence="2" id="KW-0732">Signal</keyword>
<comment type="caution">
    <text evidence="3">The sequence shown here is derived from an EMBL/GenBank/DDBJ whole genome shotgun (WGS) entry which is preliminary data.</text>
</comment>
<proteinExistence type="predicted"/>
<gene>
    <name evidence="3" type="ORF">ABVK25_006530</name>
</gene>
<accession>A0ABR4B6F7</accession>
<feature type="signal peptide" evidence="2">
    <location>
        <begin position="1"/>
        <end position="15"/>
    </location>
</feature>
<evidence type="ECO:0000313" key="3">
    <source>
        <dbReference type="EMBL" id="KAL2053205.1"/>
    </source>
</evidence>
<keyword evidence="4" id="KW-1185">Reference proteome</keyword>
<dbReference type="Proteomes" id="UP001590951">
    <property type="component" value="Unassembled WGS sequence"/>
</dbReference>
<dbReference type="EMBL" id="JBHFEH010000022">
    <property type="protein sequence ID" value="KAL2053205.1"/>
    <property type="molecule type" value="Genomic_DNA"/>
</dbReference>